<evidence type="ECO:0008006" key="3">
    <source>
        <dbReference type="Google" id="ProtNLM"/>
    </source>
</evidence>
<evidence type="ECO:0000313" key="2">
    <source>
        <dbReference type="Proteomes" id="UP001157114"/>
    </source>
</evidence>
<dbReference type="Proteomes" id="UP001157114">
    <property type="component" value="Unassembled WGS sequence"/>
</dbReference>
<evidence type="ECO:0000313" key="1">
    <source>
        <dbReference type="EMBL" id="GLX66825.1"/>
    </source>
</evidence>
<name>A0ABQ6G8K1_9BACL</name>
<comment type="caution">
    <text evidence="1">The sequence shown here is derived from an EMBL/GenBank/DDBJ whole genome shotgun (WGS) entry which is preliminary data.</text>
</comment>
<gene>
    <name evidence="1" type="ORF">MU1_11690</name>
</gene>
<proteinExistence type="predicted"/>
<dbReference type="SUPFAM" id="SSF48371">
    <property type="entry name" value="ARM repeat"/>
    <property type="match status" value="1"/>
</dbReference>
<dbReference type="InterPro" id="IPR016024">
    <property type="entry name" value="ARM-type_fold"/>
</dbReference>
<accession>A0ABQ6G8K1</accession>
<dbReference type="RefSeq" id="WP_284237540.1">
    <property type="nucleotide sequence ID" value="NZ_BSSQ01000004.1"/>
</dbReference>
<sequence length="346" mass="39750">MLATTKKLKDIIHCNPELDSSIVRSYLAVIANYGGLEDARGLLQVFMEEPADYNRTLLLEPIMKHGDLELAEDLYEFAIEQHKLKEDMPSEILHVLGYLGYTGCTETLVSLLTSEDWHLSKDAALGLLHLPCHGYEQQIRTIIDNSIGKSLFDEFVPALSYKVANNEMVPKLFEWGNSIVSTDCNAGIILGIALYGPDYKDVIKDILWSENWEAHDTSTGTRNWSYAAMQHVQLTFRELIEDLKSAQIPKRDLFHRLSVLSEMLECKLTLQHQPLRFAATNDESIFDIYRELFEWSNSDHDDSIIGLIARNLQDEFDLLNKYNHLRDKLEMKMEHLIEVNYLKGEL</sequence>
<keyword evidence="2" id="KW-1185">Reference proteome</keyword>
<reference evidence="1 2" key="1">
    <citation type="submission" date="2023-03" db="EMBL/GenBank/DDBJ databases">
        <title>Draft genome sequence of the bacteria which degrade cell wall of Tricholomamatutake.</title>
        <authorList>
            <person name="Konishi Y."/>
            <person name="Fukuta Y."/>
            <person name="Shirasaka N."/>
        </authorList>
    </citation>
    <scope>NUCLEOTIDE SEQUENCE [LARGE SCALE GENOMIC DNA]</scope>
    <source>
        <strain evidence="2">mu1</strain>
    </source>
</reference>
<dbReference type="EMBL" id="BSSQ01000004">
    <property type="protein sequence ID" value="GLX66825.1"/>
    <property type="molecule type" value="Genomic_DNA"/>
</dbReference>
<protein>
    <recommendedName>
        <fullName evidence="3">HEAT repeat domain-containing protein</fullName>
    </recommendedName>
</protein>
<organism evidence="1 2">
    <name type="scientific">Paenibacillus glycanilyticus</name>
    <dbReference type="NCBI Taxonomy" id="126569"/>
    <lineage>
        <taxon>Bacteria</taxon>
        <taxon>Bacillati</taxon>
        <taxon>Bacillota</taxon>
        <taxon>Bacilli</taxon>
        <taxon>Bacillales</taxon>
        <taxon>Paenibacillaceae</taxon>
        <taxon>Paenibacillus</taxon>
    </lineage>
</organism>